<keyword evidence="4" id="KW-1185">Reference proteome</keyword>
<reference evidence="3" key="1">
    <citation type="submission" date="2016-09" db="EMBL/GenBank/DDBJ databases">
        <title>Genome Sequence of Bathymodiolus thermophilus sulfur-oxidizing gill endosymbiont.</title>
        <authorList>
            <person name="Ponnudurai R."/>
            <person name="Kleiner M."/>
            <person name="Sayavedra L."/>
            <person name="Thuermer A."/>
            <person name="Felbeck H."/>
            <person name="Schlueter R."/>
            <person name="Schweder T."/>
            <person name="Markert S."/>
        </authorList>
    </citation>
    <scope>NUCLEOTIDE SEQUENCE [LARGE SCALE GENOMIC DNA]</scope>
    <source>
        <strain evidence="3">BAT/CrabSpa'14</strain>
    </source>
</reference>
<dbReference type="Gene3D" id="3.30.70.1290">
    <property type="entry name" value="Transposase IS200-like"/>
    <property type="match status" value="1"/>
</dbReference>
<reference evidence="1 4" key="3">
    <citation type="submission" date="2020-05" db="EMBL/GenBank/DDBJ databases">
        <authorList>
            <person name="Petersen J."/>
            <person name="Sayavedra L."/>
        </authorList>
    </citation>
    <scope>NUCLEOTIDE SEQUENCE [LARGE SCALE GENOMIC DNA]</scope>
    <source>
        <strain evidence="1">B thermophilus SOXS</strain>
    </source>
</reference>
<gene>
    <name evidence="2" type="ORF">BGC33_14635</name>
    <name evidence="1" type="ORF">THERMOS_2239</name>
</gene>
<reference evidence="2" key="2">
    <citation type="journal article" date="2017" name="Stand. Genomic Sci.">
        <title>Genome sequence of the sulfur-oxidizing Bathymodiolus thermophilus gill endosymbiont.</title>
        <authorList>
            <person name="Ponnudurai R."/>
            <person name="Sayavedra L."/>
            <person name="Kleiner M."/>
            <person name="Heiden S.E."/>
            <person name="Thurmer A."/>
            <person name="Felbeck H."/>
            <person name="Schluter R."/>
            <person name="Sievert S.M."/>
            <person name="Daniel R."/>
            <person name="Schweder T."/>
            <person name="Markert S."/>
        </authorList>
    </citation>
    <scope>NUCLEOTIDE SEQUENCE</scope>
    <source>
        <strain evidence="2">BAT/CrabSpa'14</strain>
    </source>
</reference>
<name>A0A1J5TU40_9GAMM</name>
<evidence type="ECO:0000313" key="4">
    <source>
        <dbReference type="Proteomes" id="UP000643672"/>
    </source>
</evidence>
<proteinExistence type="predicted"/>
<evidence type="ECO:0000313" key="3">
    <source>
        <dbReference type="Proteomes" id="UP000182798"/>
    </source>
</evidence>
<evidence type="ECO:0008006" key="5">
    <source>
        <dbReference type="Google" id="ProtNLM"/>
    </source>
</evidence>
<dbReference type="AlphaFoldDB" id="A0A1J5TU40"/>
<dbReference type="SUPFAM" id="SSF143422">
    <property type="entry name" value="Transposase IS200-like"/>
    <property type="match status" value="1"/>
</dbReference>
<dbReference type="EMBL" id="CAESAQ020000099">
    <property type="protein sequence ID" value="CAB5506125.1"/>
    <property type="molecule type" value="Genomic_DNA"/>
</dbReference>
<dbReference type="GO" id="GO:0004803">
    <property type="term" value="F:transposase activity"/>
    <property type="evidence" value="ECO:0007669"/>
    <property type="project" value="InterPro"/>
</dbReference>
<comment type="caution">
    <text evidence="2">The sequence shown here is derived from an EMBL/GenBank/DDBJ whole genome shotgun (WGS) entry which is preliminary data.</text>
</comment>
<protein>
    <recommendedName>
        <fullName evidence="5">Transposase</fullName>
    </recommendedName>
</protein>
<accession>A0A1J5TU40</accession>
<evidence type="ECO:0000313" key="1">
    <source>
        <dbReference type="EMBL" id="CAB5506125.1"/>
    </source>
</evidence>
<dbReference type="Proteomes" id="UP000643672">
    <property type="component" value="Unassembled WGS sequence"/>
</dbReference>
<dbReference type="GO" id="GO:0003677">
    <property type="term" value="F:DNA binding"/>
    <property type="evidence" value="ECO:0007669"/>
    <property type="project" value="InterPro"/>
</dbReference>
<organism evidence="2 3">
    <name type="scientific">Bathymodiolus thermophilus thioautotrophic gill symbiont</name>
    <dbReference type="NCBI Taxonomy" id="2360"/>
    <lineage>
        <taxon>Bacteria</taxon>
        <taxon>Pseudomonadati</taxon>
        <taxon>Pseudomonadota</taxon>
        <taxon>Gammaproteobacteria</taxon>
        <taxon>sulfur-oxidizing symbionts</taxon>
    </lineage>
</organism>
<evidence type="ECO:0000313" key="2">
    <source>
        <dbReference type="EMBL" id="OIR24336.1"/>
    </source>
</evidence>
<dbReference type="GO" id="GO:0006313">
    <property type="term" value="P:DNA transposition"/>
    <property type="evidence" value="ECO:0007669"/>
    <property type="project" value="InterPro"/>
</dbReference>
<dbReference type="EMBL" id="MIQH01000729">
    <property type="protein sequence ID" value="OIR24336.1"/>
    <property type="molecule type" value="Genomic_DNA"/>
</dbReference>
<dbReference type="Proteomes" id="UP000182798">
    <property type="component" value="Unassembled WGS sequence"/>
</dbReference>
<dbReference type="InterPro" id="IPR036515">
    <property type="entry name" value="Transposase_17_sf"/>
</dbReference>
<sequence length="64" mass="7452">MLKGRSRYKIIDNTAPHFVTFTILHRIPVFTNPDAVDIIFNSLKFLQKEGLRVNAFVILENHIK</sequence>